<evidence type="ECO:0000313" key="3">
    <source>
        <dbReference type="Proteomes" id="UP000886520"/>
    </source>
</evidence>
<evidence type="ECO:0000313" key="2">
    <source>
        <dbReference type="EMBL" id="KAI5067157.1"/>
    </source>
</evidence>
<dbReference type="AlphaFoldDB" id="A0A9D4UG96"/>
<accession>A0A9D4UG96</accession>
<evidence type="ECO:0000256" key="1">
    <source>
        <dbReference type="SAM" id="MobiDB-lite"/>
    </source>
</evidence>
<feature type="non-terminal residue" evidence="2">
    <location>
        <position position="1"/>
    </location>
</feature>
<proteinExistence type="predicted"/>
<keyword evidence="3" id="KW-1185">Reference proteome</keyword>
<feature type="compositionally biased region" description="Acidic residues" evidence="1">
    <location>
        <begin position="12"/>
        <end position="21"/>
    </location>
</feature>
<feature type="region of interest" description="Disordered" evidence="1">
    <location>
        <begin position="1"/>
        <end position="103"/>
    </location>
</feature>
<feature type="compositionally biased region" description="Low complexity" evidence="1">
    <location>
        <begin position="35"/>
        <end position="51"/>
    </location>
</feature>
<dbReference type="Proteomes" id="UP000886520">
    <property type="component" value="Chromosome 17"/>
</dbReference>
<feature type="compositionally biased region" description="Polar residues" evidence="1">
    <location>
        <begin position="56"/>
        <end position="65"/>
    </location>
</feature>
<organism evidence="2 3">
    <name type="scientific">Adiantum capillus-veneris</name>
    <name type="common">Maidenhair fern</name>
    <dbReference type="NCBI Taxonomy" id="13818"/>
    <lineage>
        <taxon>Eukaryota</taxon>
        <taxon>Viridiplantae</taxon>
        <taxon>Streptophyta</taxon>
        <taxon>Embryophyta</taxon>
        <taxon>Tracheophyta</taxon>
        <taxon>Polypodiopsida</taxon>
        <taxon>Polypodiidae</taxon>
        <taxon>Polypodiales</taxon>
        <taxon>Pteridineae</taxon>
        <taxon>Pteridaceae</taxon>
        <taxon>Vittarioideae</taxon>
        <taxon>Adiantum</taxon>
    </lineage>
</organism>
<feature type="compositionally biased region" description="Polar residues" evidence="1">
    <location>
        <begin position="202"/>
        <end position="224"/>
    </location>
</feature>
<reference evidence="2" key="1">
    <citation type="submission" date="2021-01" db="EMBL/GenBank/DDBJ databases">
        <title>Adiantum capillus-veneris genome.</title>
        <authorList>
            <person name="Fang Y."/>
            <person name="Liao Q."/>
        </authorList>
    </citation>
    <scope>NUCLEOTIDE SEQUENCE</scope>
    <source>
        <strain evidence="2">H3</strain>
        <tissue evidence="2">Leaf</tissue>
    </source>
</reference>
<gene>
    <name evidence="2" type="ORF">GOP47_0017685</name>
</gene>
<protein>
    <submittedName>
        <fullName evidence="2">Uncharacterized protein</fullName>
    </submittedName>
</protein>
<feature type="compositionally biased region" description="Low complexity" evidence="1">
    <location>
        <begin position="255"/>
        <end position="266"/>
    </location>
</feature>
<sequence>MAQEEVVTPDNIDLDDGEDESPSVSIASVFVAAMGSSQPSKKSKSSSGVSGPRQATLAQTTSGVPNISDKLYSSRPRERCPRDYGLGSDISDSSHDDSDTDEDDLTPMLVIRQQQWAGRQQVGQVSVLHAKRASVTKPVSIITLDKRWVKRWAFSSEPIAHFIEIKGLVMVSFVLLDMLQPITQSSSATHLETTPVMALGFPTSSSRRMPSNFRDQSTSASNFQPHHGQGGLAWRPQTRAQSKKITRVNQAPYLTKTTTSFRSNSTRRLDHYKR</sequence>
<name>A0A9D4UG96_ADICA</name>
<comment type="caution">
    <text evidence="2">The sequence shown here is derived from an EMBL/GenBank/DDBJ whole genome shotgun (WGS) entry which is preliminary data.</text>
</comment>
<dbReference type="EMBL" id="JABFUD020000017">
    <property type="protein sequence ID" value="KAI5067157.1"/>
    <property type="molecule type" value="Genomic_DNA"/>
</dbReference>
<feature type="region of interest" description="Disordered" evidence="1">
    <location>
        <begin position="201"/>
        <end position="274"/>
    </location>
</feature>